<comment type="caution">
    <text evidence="1">The sequence shown here is derived from an EMBL/GenBank/DDBJ whole genome shotgun (WGS) entry which is preliminary data.</text>
</comment>
<reference evidence="1 2" key="1">
    <citation type="journal article" date="2018" name="Evol. Lett.">
        <title>Horizontal gene cluster transfer increased hallucinogenic mushroom diversity.</title>
        <authorList>
            <person name="Reynolds H.T."/>
            <person name="Vijayakumar V."/>
            <person name="Gluck-Thaler E."/>
            <person name="Korotkin H.B."/>
            <person name="Matheny P.B."/>
            <person name="Slot J.C."/>
        </authorList>
    </citation>
    <scope>NUCLEOTIDE SEQUENCE [LARGE SCALE GENOMIC DNA]</scope>
    <source>
        <strain evidence="1 2">2629</strain>
    </source>
</reference>
<protein>
    <submittedName>
        <fullName evidence="1">Uncharacterized protein</fullName>
    </submittedName>
</protein>
<keyword evidence="2" id="KW-1185">Reference proteome</keyword>
<dbReference type="Proteomes" id="UP000284842">
    <property type="component" value="Unassembled WGS sequence"/>
</dbReference>
<evidence type="ECO:0000313" key="2">
    <source>
        <dbReference type="Proteomes" id="UP000284842"/>
    </source>
</evidence>
<dbReference type="STRING" id="181874.A0A409WR12"/>
<dbReference type="AlphaFoldDB" id="A0A409WR12"/>
<sequence length="425" mass="47495">MPGITISRPRAPLLSKMKIAFSLRTKAPKDTSVVPILAQAVQVDSPSEAGSEPCEPPRTVVPLPSHIIPLETPSAFLQTSSTTGAPLTINDLPPEILAEIFHTYMFWDDQSDLLDPELEGMISVFLPNAQSAPLLFCRVCSYWRDVAISTPSLWSAIAIQKSFNLDTIALWLKRSQGHPLSLFIWLFRDASSTVLEHLPLLLQMLYAQIARWRQISIYLPTSELMQSFLCTLIPTEGNSPAVQLEHLHISREYREGPLGNPESLARLSSFPHPTLRRITWDGGFFTPDFSHMPVTLWANLQQMSLARATTNNLLAFLTATPDFNEAEARRMLQTSIFTTIPHFSLRLLEEVCDPSFPQAIISETAGAWKDTAYAHHEPQNYSHHMGWGTLDLARTYHVDYPFLVKGGNPVILWSVSLTDGPSTNV</sequence>
<dbReference type="EMBL" id="NHTK01005325">
    <property type="protein sequence ID" value="PPQ80954.1"/>
    <property type="molecule type" value="Genomic_DNA"/>
</dbReference>
<proteinExistence type="predicted"/>
<evidence type="ECO:0000313" key="1">
    <source>
        <dbReference type="EMBL" id="PPQ80954.1"/>
    </source>
</evidence>
<organism evidence="1 2">
    <name type="scientific">Panaeolus cyanescens</name>
    <dbReference type="NCBI Taxonomy" id="181874"/>
    <lineage>
        <taxon>Eukaryota</taxon>
        <taxon>Fungi</taxon>
        <taxon>Dikarya</taxon>
        <taxon>Basidiomycota</taxon>
        <taxon>Agaricomycotina</taxon>
        <taxon>Agaricomycetes</taxon>
        <taxon>Agaricomycetidae</taxon>
        <taxon>Agaricales</taxon>
        <taxon>Agaricineae</taxon>
        <taxon>Galeropsidaceae</taxon>
        <taxon>Panaeolus</taxon>
    </lineage>
</organism>
<dbReference type="OrthoDB" id="3365698at2759"/>
<name>A0A409WR12_9AGAR</name>
<dbReference type="InParanoid" id="A0A409WR12"/>
<accession>A0A409WR12</accession>
<gene>
    <name evidence="1" type="ORF">CVT24_013147</name>
</gene>
<dbReference type="Gene3D" id="1.20.1280.50">
    <property type="match status" value="1"/>
</dbReference>